<reference evidence="1" key="1">
    <citation type="submission" date="2022-10" db="EMBL/GenBank/DDBJ databases">
        <authorList>
            <person name="Hyden B.L."/>
            <person name="Feng K."/>
            <person name="Yates T."/>
            <person name="Jawdy S."/>
            <person name="Smart L.B."/>
            <person name="Muchero W."/>
        </authorList>
    </citation>
    <scope>NUCLEOTIDE SEQUENCE</scope>
    <source>
        <tissue evidence="1">Shoot tip</tissue>
    </source>
</reference>
<reference evidence="1" key="2">
    <citation type="journal article" date="2023" name="Int. J. Mol. Sci.">
        <title>De Novo Assembly and Annotation of 11 Diverse Shrub Willow (Salix) Genomes Reveals Novel Gene Organization in Sex-Linked Regions.</title>
        <authorList>
            <person name="Hyden B."/>
            <person name="Feng K."/>
            <person name="Yates T.B."/>
            <person name="Jawdy S."/>
            <person name="Cereghino C."/>
            <person name="Smart L.B."/>
            <person name="Muchero W."/>
        </authorList>
    </citation>
    <scope>NUCLEOTIDE SEQUENCE</scope>
    <source>
        <tissue evidence="1">Shoot tip</tissue>
    </source>
</reference>
<keyword evidence="2" id="KW-1185">Reference proteome</keyword>
<gene>
    <name evidence="1" type="ORF">OIU77_023692</name>
</gene>
<evidence type="ECO:0000313" key="2">
    <source>
        <dbReference type="Proteomes" id="UP001141253"/>
    </source>
</evidence>
<organism evidence="1 2">
    <name type="scientific">Salix suchowensis</name>
    <dbReference type="NCBI Taxonomy" id="1278906"/>
    <lineage>
        <taxon>Eukaryota</taxon>
        <taxon>Viridiplantae</taxon>
        <taxon>Streptophyta</taxon>
        <taxon>Embryophyta</taxon>
        <taxon>Tracheophyta</taxon>
        <taxon>Spermatophyta</taxon>
        <taxon>Magnoliopsida</taxon>
        <taxon>eudicotyledons</taxon>
        <taxon>Gunneridae</taxon>
        <taxon>Pentapetalae</taxon>
        <taxon>rosids</taxon>
        <taxon>fabids</taxon>
        <taxon>Malpighiales</taxon>
        <taxon>Salicaceae</taxon>
        <taxon>Saliceae</taxon>
        <taxon>Salix</taxon>
    </lineage>
</organism>
<accession>A0ABQ9C8Z4</accession>
<dbReference type="EMBL" id="JAPFFI010000005">
    <property type="protein sequence ID" value="KAJ6394541.1"/>
    <property type="molecule type" value="Genomic_DNA"/>
</dbReference>
<sequence>MDLSKPDVWLNMIGGGGFVVSSWTARSIHADNPRIHGGTGVVVVRTRFGISQAVEAFFTISTIRQHID</sequence>
<proteinExistence type="predicted"/>
<protein>
    <submittedName>
        <fullName evidence="1">Uncharacterized protein</fullName>
    </submittedName>
</protein>
<evidence type="ECO:0000313" key="1">
    <source>
        <dbReference type="EMBL" id="KAJ6394541.1"/>
    </source>
</evidence>
<name>A0ABQ9C8Z4_9ROSI</name>
<comment type="caution">
    <text evidence="1">The sequence shown here is derived from an EMBL/GenBank/DDBJ whole genome shotgun (WGS) entry which is preliminary data.</text>
</comment>
<dbReference type="Proteomes" id="UP001141253">
    <property type="component" value="Chromosome 1"/>
</dbReference>